<evidence type="ECO:0000259" key="1">
    <source>
        <dbReference type="Pfam" id="PF05713"/>
    </source>
</evidence>
<proteinExistence type="predicted"/>
<gene>
    <name evidence="3" type="primary">mobC</name>
    <name evidence="2" type="ORF">F2Z80_25190</name>
    <name evidence="3" type="ORF">F2Z80_25250</name>
</gene>
<dbReference type="RefSeq" id="WP_150897764.1">
    <property type="nucleotide sequence ID" value="NZ_VXDD01000007.1"/>
</dbReference>
<dbReference type="Proteomes" id="UP000326687">
    <property type="component" value="Unassembled WGS sequence"/>
</dbReference>
<feature type="domain" description="Bacterial mobilisation" evidence="1">
    <location>
        <begin position="67"/>
        <end position="106"/>
    </location>
</feature>
<evidence type="ECO:0000313" key="4">
    <source>
        <dbReference type="Proteomes" id="UP000326687"/>
    </source>
</evidence>
<protein>
    <submittedName>
        <fullName evidence="3">Plasmid mobilization relaxosome protein MobC</fullName>
    </submittedName>
</protein>
<evidence type="ECO:0000313" key="2">
    <source>
        <dbReference type="EMBL" id="KAB0299136.1"/>
    </source>
</evidence>
<reference evidence="3 4" key="1">
    <citation type="submission" date="2019-09" db="EMBL/GenBank/DDBJ databases">
        <title>Vibrio Fortis S7-72.</title>
        <authorList>
            <person name="Das S.K."/>
        </authorList>
    </citation>
    <scope>NUCLEOTIDE SEQUENCE [LARGE SCALE GENOMIC DNA]</scope>
    <source>
        <strain evidence="3 4">S7-72</strain>
    </source>
</reference>
<name>A0A5N3RXT9_9VIBR</name>
<dbReference type="AlphaFoldDB" id="A0A5N3RXT9"/>
<dbReference type="EMBL" id="VXDD01000007">
    <property type="protein sequence ID" value="KAB0299136.1"/>
    <property type="molecule type" value="Genomic_DNA"/>
</dbReference>
<evidence type="ECO:0000313" key="3">
    <source>
        <dbReference type="EMBL" id="KAB0299147.1"/>
    </source>
</evidence>
<dbReference type="EMBL" id="VXDD01000007">
    <property type="protein sequence ID" value="KAB0299147.1"/>
    <property type="molecule type" value="Genomic_DNA"/>
</dbReference>
<dbReference type="InterPro" id="IPR008687">
    <property type="entry name" value="MobC"/>
</dbReference>
<dbReference type="Pfam" id="PF05713">
    <property type="entry name" value="MobC"/>
    <property type="match status" value="1"/>
</dbReference>
<organism evidence="3 4">
    <name type="scientific">Vibrio fortis</name>
    <dbReference type="NCBI Taxonomy" id="212667"/>
    <lineage>
        <taxon>Bacteria</taxon>
        <taxon>Pseudomonadati</taxon>
        <taxon>Pseudomonadota</taxon>
        <taxon>Gammaproteobacteria</taxon>
        <taxon>Vibrionales</taxon>
        <taxon>Vibrionaceae</taxon>
        <taxon>Vibrio</taxon>
    </lineage>
</organism>
<comment type="caution">
    <text evidence="3">The sequence shown here is derived from an EMBL/GenBank/DDBJ whole genome shotgun (WGS) entry which is preliminary data.</text>
</comment>
<accession>A0A5N3RXT9</accession>
<sequence>MTEKRNIRLSVYLTPSEQRQLANNFKIDLPIADQAKQKQLADNVRNAALGRKLEYKKVNPIAQSQFEQLARLSSNLNQLAHAYNLKNEPSTAAVFDLVNEIRLVLLNITIRHES</sequence>